<dbReference type="Gramene" id="CDP04019">
    <property type="protein sequence ID" value="CDP04019"/>
    <property type="gene ID" value="GSCOC_T00016546001"/>
</dbReference>
<evidence type="ECO:0000256" key="5">
    <source>
        <dbReference type="ARBA" id="ARBA00023136"/>
    </source>
</evidence>
<comment type="subcellular location">
    <subcellularLocation>
        <location evidence="1 6">Endoplasmic reticulum membrane</location>
        <topology evidence="1 6">Multi-pass membrane protein</topology>
    </subcellularLocation>
</comment>
<dbReference type="PhylomeDB" id="A0A068U757"/>
<dbReference type="AlphaFoldDB" id="A0A068U757"/>
<gene>
    <name evidence="8" type="ORF">GSCOC_T00016546001</name>
</gene>
<feature type="transmembrane region" description="Helical" evidence="6">
    <location>
        <begin position="92"/>
        <end position="110"/>
    </location>
</feature>
<evidence type="ECO:0000256" key="6">
    <source>
        <dbReference type="RuleBase" id="RU363132"/>
    </source>
</evidence>
<evidence type="ECO:0000259" key="7">
    <source>
        <dbReference type="PROSITE" id="PS50845"/>
    </source>
</evidence>
<keyword evidence="2 6" id="KW-0812">Transmembrane</keyword>
<keyword evidence="3 6" id="KW-0256">Endoplasmic reticulum</keyword>
<dbReference type="Pfam" id="PF02453">
    <property type="entry name" value="Reticulon"/>
    <property type="match status" value="1"/>
</dbReference>
<dbReference type="Proteomes" id="UP000295252">
    <property type="component" value="Chromosome I"/>
</dbReference>
<feature type="domain" description="Reticulon" evidence="7">
    <location>
        <begin position="59"/>
        <end position="242"/>
    </location>
</feature>
<dbReference type="OrthoDB" id="567788at2759"/>
<keyword evidence="4 6" id="KW-1133">Transmembrane helix</keyword>
<keyword evidence="9" id="KW-1185">Reference proteome</keyword>
<sequence length="242" mass="27642">MSGDGMDSLLDKVQGVFHHDHSRNSSDEIDGDKHSKHPEKFRLFGRQKPVHSALGGGKPADIMLWRNKQISACMLAAATVIWLLFEWIGYRLLPFLCHSLILVLALLFLWSNLSFFVNRSPLELPEIVLPENLCMSFALLLRDRFNQAFGIFRQVASERDVKKFLGAIVALWLVSIVGSWFDLLTLVYLMFVALLTVPLLYEKHEDRVDAYAEKATVKLKKQISALDEKVLHKLPNITLKQR</sequence>
<evidence type="ECO:0000313" key="9">
    <source>
        <dbReference type="Proteomes" id="UP000295252"/>
    </source>
</evidence>
<evidence type="ECO:0000256" key="3">
    <source>
        <dbReference type="ARBA" id="ARBA00022824"/>
    </source>
</evidence>
<evidence type="ECO:0000256" key="4">
    <source>
        <dbReference type="ARBA" id="ARBA00022989"/>
    </source>
</evidence>
<dbReference type="InterPro" id="IPR045064">
    <property type="entry name" value="Reticulon-like"/>
</dbReference>
<evidence type="ECO:0000256" key="1">
    <source>
        <dbReference type="ARBA" id="ARBA00004477"/>
    </source>
</evidence>
<dbReference type="PANTHER" id="PTHR10994">
    <property type="entry name" value="RETICULON"/>
    <property type="match status" value="1"/>
</dbReference>
<keyword evidence="5 6" id="KW-0472">Membrane</keyword>
<dbReference type="OMA" id="WFYEKHE"/>
<evidence type="ECO:0000256" key="2">
    <source>
        <dbReference type="ARBA" id="ARBA00022692"/>
    </source>
</evidence>
<dbReference type="GO" id="GO:0005789">
    <property type="term" value="C:endoplasmic reticulum membrane"/>
    <property type="evidence" value="ECO:0007669"/>
    <property type="project" value="UniProtKB-SubCell"/>
</dbReference>
<reference evidence="9" key="1">
    <citation type="journal article" date="2014" name="Science">
        <title>The coffee genome provides insight into the convergent evolution of caffeine biosynthesis.</title>
        <authorList>
            <person name="Denoeud F."/>
            <person name="Carretero-Paulet L."/>
            <person name="Dereeper A."/>
            <person name="Droc G."/>
            <person name="Guyot R."/>
            <person name="Pietrella M."/>
            <person name="Zheng C."/>
            <person name="Alberti A."/>
            <person name="Anthony F."/>
            <person name="Aprea G."/>
            <person name="Aury J.M."/>
            <person name="Bento P."/>
            <person name="Bernard M."/>
            <person name="Bocs S."/>
            <person name="Campa C."/>
            <person name="Cenci A."/>
            <person name="Combes M.C."/>
            <person name="Crouzillat D."/>
            <person name="Da Silva C."/>
            <person name="Daddiego L."/>
            <person name="De Bellis F."/>
            <person name="Dussert S."/>
            <person name="Garsmeur O."/>
            <person name="Gayraud T."/>
            <person name="Guignon V."/>
            <person name="Jahn K."/>
            <person name="Jamilloux V."/>
            <person name="Joet T."/>
            <person name="Labadie K."/>
            <person name="Lan T."/>
            <person name="Leclercq J."/>
            <person name="Lepelley M."/>
            <person name="Leroy T."/>
            <person name="Li L.T."/>
            <person name="Librado P."/>
            <person name="Lopez L."/>
            <person name="Munoz A."/>
            <person name="Noel B."/>
            <person name="Pallavicini A."/>
            <person name="Perrotta G."/>
            <person name="Poncet V."/>
            <person name="Pot D."/>
            <person name="Priyono X."/>
            <person name="Rigoreau M."/>
            <person name="Rouard M."/>
            <person name="Rozas J."/>
            <person name="Tranchant-Dubreuil C."/>
            <person name="VanBuren R."/>
            <person name="Zhang Q."/>
            <person name="Andrade A.C."/>
            <person name="Argout X."/>
            <person name="Bertrand B."/>
            <person name="de Kochko A."/>
            <person name="Graziosi G."/>
            <person name="Henry R.J."/>
            <person name="Jayarama X."/>
            <person name="Ming R."/>
            <person name="Nagai C."/>
            <person name="Rounsley S."/>
            <person name="Sankoff D."/>
            <person name="Giuliano G."/>
            <person name="Albert V.A."/>
            <person name="Wincker P."/>
            <person name="Lashermes P."/>
        </authorList>
    </citation>
    <scope>NUCLEOTIDE SEQUENCE [LARGE SCALE GENOMIC DNA]</scope>
    <source>
        <strain evidence="9">cv. DH200-94</strain>
    </source>
</reference>
<proteinExistence type="predicted"/>
<dbReference type="InterPro" id="IPR003388">
    <property type="entry name" value="Reticulon"/>
</dbReference>
<name>A0A068U757_COFCA</name>
<accession>A0A068U757</accession>
<organism evidence="8 9">
    <name type="scientific">Coffea canephora</name>
    <name type="common">Robusta coffee</name>
    <dbReference type="NCBI Taxonomy" id="49390"/>
    <lineage>
        <taxon>Eukaryota</taxon>
        <taxon>Viridiplantae</taxon>
        <taxon>Streptophyta</taxon>
        <taxon>Embryophyta</taxon>
        <taxon>Tracheophyta</taxon>
        <taxon>Spermatophyta</taxon>
        <taxon>Magnoliopsida</taxon>
        <taxon>eudicotyledons</taxon>
        <taxon>Gunneridae</taxon>
        <taxon>Pentapetalae</taxon>
        <taxon>asterids</taxon>
        <taxon>lamiids</taxon>
        <taxon>Gentianales</taxon>
        <taxon>Rubiaceae</taxon>
        <taxon>Ixoroideae</taxon>
        <taxon>Gardenieae complex</taxon>
        <taxon>Bertiereae - Coffeeae clade</taxon>
        <taxon>Coffeeae</taxon>
        <taxon>Coffea</taxon>
    </lineage>
</organism>
<dbReference type="PANTHER" id="PTHR10994:SF177">
    <property type="entry name" value="RETICULON-LIKE PROTEIN B15"/>
    <property type="match status" value="1"/>
</dbReference>
<evidence type="ECO:0000313" key="8">
    <source>
        <dbReference type="EMBL" id="CDP04019.1"/>
    </source>
</evidence>
<dbReference type="EMBL" id="HG739095">
    <property type="protein sequence ID" value="CDP04019.1"/>
    <property type="molecule type" value="Genomic_DNA"/>
</dbReference>
<dbReference type="PROSITE" id="PS50845">
    <property type="entry name" value="RETICULON"/>
    <property type="match status" value="1"/>
</dbReference>
<dbReference type="GO" id="GO:0009617">
    <property type="term" value="P:response to bacterium"/>
    <property type="evidence" value="ECO:0007669"/>
    <property type="project" value="InterPro"/>
</dbReference>
<protein>
    <recommendedName>
        <fullName evidence="6">Reticulon-like protein</fullName>
    </recommendedName>
</protein>
<feature type="transmembrane region" description="Helical" evidence="6">
    <location>
        <begin position="69"/>
        <end position="85"/>
    </location>
</feature>
<dbReference type="STRING" id="49390.A0A068U757"/>
<dbReference type="InParanoid" id="A0A068U757"/>